<accession>A0A1I8HYJ7</accession>
<dbReference type="WBParaSite" id="maker-uti_cns_0008541-snap-gene-0.7-mRNA-1">
    <property type="protein sequence ID" value="maker-uti_cns_0008541-snap-gene-0.7-mRNA-1"/>
    <property type="gene ID" value="maker-uti_cns_0008541-snap-gene-0.7"/>
</dbReference>
<reference evidence="3 4" key="1">
    <citation type="submission" date="2016-11" db="UniProtKB">
        <authorList>
            <consortium name="WormBaseParasite"/>
        </authorList>
    </citation>
    <scope>IDENTIFICATION</scope>
</reference>
<evidence type="ECO:0000313" key="3">
    <source>
        <dbReference type="WBParaSite" id="maker-uti_cns_0002722-snap-gene-0.3-mRNA-1"/>
    </source>
</evidence>
<dbReference type="AlphaFoldDB" id="A0A1I8HYJ7"/>
<keyword evidence="2" id="KW-1185">Reference proteome</keyword>
<name>A0A1I8HYJ7_9PLAT</name>
<dbReference type="WBParaSite" id="maker-uti_cns_0014858-snap-gene-0.4-mRNA-1">
    <property type="protein sequence ID" value="maker-uti_cns_0014858-snap-gene-0.4-mRNA-1"/>
    <property type="gene ID" value="maker-uti_cns_0014858-snap-gene-0.4"/>
</dbReference>
<proteinExistence type="predicted"/>
<evidence type="ECO:0000256" key="1">
    <source>
        <dbReference type="SAM" id="MobiDB-lite"/>
    </source>
</evidence>
<dbReference type="Proteomes" id="UP000095280">
    <property type="component" value="Unplaced"/>
</dbReference>
<sequence length="100" mass="10478">MSETLLAVRHCPPVESLSRCDGSGGPGAAADSQSSGCTPVLGDQRGFDCDVSAAASHLLHLAKFRLAAEAKQNLCQLESSGLGKEFVELTVLLERQEFGC</sequence>
<feature type="region of interest" description="Disordered" evidence="1">
    <location>
        <begin position="16"/>
        <end position="36"/>
    </location>
</feature>
<protein>
    <submittedName>
        <fullName evidence="3 4">Uncharacterized protein</fullName>
    </submittedName>
</protein>
<organism evidence="2 4">
    <name type="scientific">Macrostomum lignano</name>
    <dbReference type="NCBI Taxonomy" id="282301"/>
    <lineage>
        <taxon>Eukaryota</taxon>
        <taxon>Metazoa</taxon>
        <taxon>Spiralia</taxon>
        <taxon>Lophotrochozoa</taxon>
        <taxon>Platyhelminthes</taxon>
        <taxon>Rhabditophora</taxon>
        <taxon>Macrostomorpha</taxon>
        <taxon>Macrostomida</taxon>
        <taxon>Macrostomidae</taxon>
        <taxon>Macrostomum</taxon>
    </lineage>
</organism>
<dbReference type="WBParaSite" id="maker-uti_cns_0002722-snap-gene-0.3-mRNA-1">
    <property type="protein sequence ID" value="maker-uti_cns_0002722-snap-gene-0.3-mRNA-1"/>
    <property type="gene ID" value="maker-uti_cns_0002722-snap-gene-0.3"/>
</dbReference>
<evidence type="ECO:0000313" key="4">
    <source>
        <dbReference type="WBParaSite" id="maker-uti_cns_0008541-snap-gene-0.7-mRNA-1"/>
    </source>
</evidence>
<evidence type="ECO:0000313" key="2">
    <source>
        <dbReference type="Proteomes" id="UP000095280"/>
    </source>
</evidence>